<reference evidence="3" key="1">
    <citation type="journal article" date="2019" name="Int. J. Syst. Evol. Microbiol.">
        <title>The Global Catalogue of Microorganisms (GCM) 10K type strain sequencing project: providing services to taxonomists for standard genome sequencing and annotation.</title>
        <authorList>
            <consortium name="The Broad Institute Genomics Platform"/>
            <consortium name="The Broad Institute Genome Sequencing Center for Infectious Disease"/>
            <person name="Wu L."/>
            <person name="Ma J."/>
        </authorList>
    </citation>
    <scope>NUCLEOTIDE SEQUENCE [LARGE SCALE GENOMIC DNA]</scope>
    <source>
        <strain evidence="3">JCM 4253</strain>
    </source>
</reference>
<evidence type="ECO:0000256" key="1">
    <source>
        <dbReference type="SAM" id="MobiDB-lite"/>
    </source>
</evidence>
<keyword evidence="3" id="KW-1185">Reference proteome</keyword>
<protein>
    <submittedName>
        <fullName evidence="2">Uncharacterized protein</fullName>
    </submittedName>
</protein>
<accession>A0A919EW74</accession>
<comment type="caution">
    <text evidence="2">The sequence shown here is derived from an EMBL/GenBank/DDBJ whole genome shotgun (WGS) entry which is preliminary data.</text>
</comment>
<name>A0A919EW74_9ACTN</name>
<evidence type="ECO:0000313" key="2">
    <source>
        <dbReference type="EMBL" id="GHG42234.1"/>
    </source>
</evidence>
<sequence length="83" mass="8651">MPAGADMSRSSVPPDGGAAPGNEGQAVRPCRCAFVPARYAVRPDVRGGPAGRGSDRRAQISPVRTACATAWARLRTWSCPINS</sequence>
<dbReference type="EMBL" id="BNBF01000004">
    <property type="protein sequence ID" value="GHG42234.1"/>
    <property type="molecule type" value="Genomic_DNA"/>
</dbReference>
<feature type="region of interest" description="Disordered" evidence="1">
    <location>
        <begin position="1"/>
        <end position="25"/>
    </location>
</feature>
<dbReference type="AlphaFoldDB" id="A0A919EW74"/>
<organism evidence="2 3">
    <name type="scientific">Streptomyces capoamus</name>
    <dbReference type="NCBI Taxonomy" id="68183"/>
    <lineage>
        <taxon>Bacteria</taxon>
        <taxon>Bacillati</taxon>
        <taxon>Actinomycetota</taxon>
        <taxon>Actinomycetes</taxon>
        <taxon>Kitasatosporales</taxon>
        <taxon>Streptomycetaceae</taxon>
        <taxon>Streptomyces</taxon>
    </lineage>
</organism>
<evidence type="ECO:0000313" key="3">
    <source>
        <dbReference type="Proteomes" id="UP000619355"/>
    </source>
</evidence>
<dbReference type="Proteomes" id="UP000619355">
    <property type="component" value="Unassembled WGS sequence"/>
</dbReference>
<gene>
    <name evidence="2" type="ORF">GCM10018980_17740</name>
</gene>
<proteinExistence type="predicted"/>